<dbReference type="EMBL" id="KZ819662">
    <property type="protein sequence ID" value="PWN29990.1"/>
    <property type="molecule type" value="Genomic_DNA"/>
</dbReference>
<sequence length="162" mass="17558">MMTDGLLSSEKPLNGESDLAGYIHYSSASASFNKMLLSRASLLSLFLLLTGARANPVSIGEWISCLFGPTRTITYDQNIFVHTYFPLSKDTGDSVVRMICSEGPYEDKIMPSFVGRVEVECAAGSGLVEFDFSNGKRSATPELHARGKFVGNGGNDYHISCV</sequence>
<dbReference type="GeneID" id="37029739"/>
<name>A0A316UXF9_9BASI</name>
<gene>
    <name evidence="1" type="ORF">BDZ90DRAFT_257099</name>
</gene>
<protein>
    <submittedName>
        <fullName evidence="1">Uncharacterized protein</fullName>
    </submittedName>
</protein>
<evidence type="ECO:0000313" key="2">
    <source>
        <dbReference type="Proteomes" id="UP000245884"/>
    </source>
</evidence>
<reference evidence="1 2" key="1">
    <citation type="journal article" date="2018" name="Mol. Biol. Evol.">
        <title>Broad Genomic Sampling Reveals a Smut Pathogenic Ancestry of the Fungal Clade Ustilaginomycotina.</title>
        <authorList>
            <person name="Kijpornyongpan T."/>
            <person name="Mondo S.J."/>
            <person name="Barry K."/>
            <person name="Sandor L."/>
            <person name="Lee J."/>
            <person name="Lipzen A."/>
            <person name="Pangilinan J."/>
            <person name="LaButti K."/>
            <person name="Hainaut M."/>
            <person name="Henrissat B."/>
            <person name="Grigoriev I.V."/>
            <person name="Spatafora J.W."/>
            <person name="Aime M.C."/>
        </authorList>
    </citation>
    <scope>NUCLEOTIDE SEQUENCE [LARGE SCALE GENOMIC DNA]</scope>
    <source>
        <strain evidence="1 2">MCA 5214</strain>
    </source>
</reference>
<dbReference type="AlphaFoldDB" id="A0A316UXF9"/>
<dbReference type="RefSeq" id="XP_025364602.1">
    <property type="nucleotide sequence ID" value="XM_025507916.1"/>
</dbReference>
<dbReference type="Proteomes" id="UP000245884">
    <property type="component" value="Unassembled WGS sequence"/>
</dbReference>
<proteinExistence type="predicted"/>
<keyword evidence="2" id="KW-1185">Reference proteome</keyword>
<organism evidence="1 2">
    <name type="scientific">Jaminaea rosea</name>
    <dbReference type="NCBI Taxonomy" id="1569628"/>
    <lineage>
        <taxon>Eukaryota</taxon>
        <taxon>Fungi</taxon>
        <taxon>Dikarya</taxon>
        <taxon>Basidiomycota</taxon>
        <taxon>Ustilaginomycotina</taxon>
        <taxon>Exobasidiomycetes</taxon>
        <taxon>Microstromatales</taxon>
        <taxon>Microstromatales incertae sedis</taxon>
        <taxon>Jaminaea</taxon>
    </lineage>
</organism>
<accession>A0A316UXF9</accession>
<evidence type="ECO:0000313" key="1">
    <source>
        <dbReference type="EMBL" id="PWN29990.1"/>
    </source>
</evidence>